<evidence type="ECO:0000313" key="6">
    <source>
        <dbReference type="EMBL" id="PKR55013.1"/>
    </source>
</evidence>
<accession>A0A2N3KX06</accession>
<evidence type="ECO:0000313" key="7">
    <source>
        <dbReference type="Proteomes" id="UP000233597"/>
    </source>
</evidence>
<comment type="similarity">
    <text evidence="1 4">Belongs to the short-chain dehydrogenases/reductases (SDR) family.</text>
</comment>
<dbReference type="AlphaFoldDB" id="A0A2N3KX06"/>
<keyword evidence="2" id="KW-0521">NADP</keyword>
<comment type="caution">
    <text evidence="6">The sequence shown here is derived from an EMBL/GenBank/DDBJ whole genome shotgun (WGS) entry which is preliminary data.</text>
</comment>
<dbReference type="SMART" id="SM00822">
    <property type="entry name" value="PKS_KR"/>
    <property type="match status" value="1"/>
</dbReference>
<dbReference type="RefSeq" id="WP_101264856.1">
    <property type="nucleotide sequence ID" value="NZ_NWTK01000003.1"/>
</dbReference>
<dbReference type="EMBL" id="NWTK01000003">
    <property type="protein sequence ID" value="PKR55013.1"/>
    <property type="molecule type" value="Genomic_DNA"/>
</dbReference>
<dbReference type="Proteomes" id="UP000233597">
    <property type="component" value="Unassembled WGS sequence"/>
</dbReference>
<sequence length="259" mass="27343">MTTQTAAPLVSLAGQVALVTGGARGLGLEIARELGALGAHVIVAARDLARARAAVQTLKNLGYQASALKMDVTLEQDRSHALAWISNEFGVLDILINNAGILLDSPDGGTPATRQPSEALPADIRATFEVNFFAPLFLTQTLLPLLQRAKAGRVVNVSSIRGSLAHLSDPTSPVYPIRALGYDTSKAALNAFTILLAEELRGSSVKINAIHPGWLKTAMGGDQADMTAQDGAQTAIKYATLDETGPTGGFFFLDERLPW</sequence>
<dbReference type="InterPro" id="IPR057326">
    <property type="entry name" value="KR_dom"/>
</dbReference>
<dbReference type="PRINTS" id="PR00080">
    <property type="entry name" value="SDRFAMILY"/>
</dbReference>
<evidence type="ECO:0000259" key="5">
    <source>
        <dbReference type="SMART" id="SM00822"/>
    </source>
</evidence>
<evidence type="ECO:0000256" key="1">
    <source>
        <dbReference type="ARBA" id="ARBA00006484"/>
    </source>
</evidence>
<reference evidence="6 7" key="1">
    <citation type="submission" date="2017-09" db="EMBL/GenBank/DDBJ databases">
        <title>Biodiversity and function of Thalassospira species in the particle-attached aromatic-hydrocarbon-degrading consortia from the surface seawater of the South China Sea.</title>
        <authorList>
            <person name="Dong C."/>
            <person name="Liu R."/>
            <person name="Shao Z."/>
        </authorList>
    </citation>
    <scope>NUCLEOTIDE SEQUENCE [LARGE SCALE GENOMIC DNA]</scope>
    <source>
        <strain evidence="6 7">CSC1P2</strain>
    </source>
</reference>
<evidence type="ECO:0000256" key="3">
    <source>
        <dbReference type="ARBA" id="ARBA00023002"/>
    </source>
</evidence>
<feature type="domain" description="Ketoreductase" evidence="5">
    <location>
        <begin position="15"/>
        <end position="217"/>
    </location>
</feature>
<dbReference type="GO" id="GO:0016491">
    <property type="term" value="F:oxidoreductase activity"/>
    <property type="evidence" value="ECO:0007669"/>
    <property type="project" value="UniProtKB-KW"/>
</dbReference>
<evidence type="ECO:0000256" key="2">
    <source>
        <dbReference type="ARBA" id="ARBA00022857"/>
    </source>
</evidence>
<dbReference type="PANTHER" id="PTHR43490">
    <property type="entry name" value="(+)-NEOMENTHOL DEHYDROGENASE"/>
    <property type="match status" value="1"/>
</dbReference>
<dbReference type="PRINTS" id="PR00081">
    <property type="entry name" value="GDHRDH"/>
</dbReference>
<dbReference type="InterPro" id="IPR002347">
    <property type="entry name" value="SDR_fam"/>
</dbReference>
<name>A0A2N3KX06_9PROT</name>
<proteinExistence type="inferred from homology"/>
<dbReference type="PANTHER" id="PTHR43490:SF99">
    <property type="entry name" value="SHORT-CHAIN DEHYDROGENASE_REDUCTASE"/>
    <property type="match status" value="1"/>
</dbReference>
<protein>
    <submittedName>
        <fullName evidence="6">Short-chain dehydrogenase</fullName>
    </submittedName>
</protein>
<dbReference type="Gene3D" id="3.40.50.720">
    <property type="entry name" value="NAD(P)-binding Rossmann-like Domain"/>
    <property type="match status" value="1"/>
</dbReference>
<dbReference type="SUPFAM" id="SSF51735">
    <property type="entry name" value="NAD(P)-binding Rossmann-fold domains"/>
    <property type="match status" value="1"/>
</dbReference>
<dbReference type="Pfam" id="PF00106">
    <property type="entry name" value="adh_short"/>
    <property type="match status" value="1"/>
</dbReference>
<gene>
    <name evidence="6" type="ORF">COO20_06405</name>
</gene>
<evidence type="ECO:0000256" key="4">
    <source>
        <dbReference type="RuleBase" id="RU000363"/>
    </source>
</evidence>
<organism evidence="6 7">
    <name type="scientific">Thalassospira marina</name>
    <dbReference type="NCBI Taxonomy" id="2048283"/>
    <lineage>
        <taxon>Bacteria</taxon>
        <taxon>Pseudomonadati</taxon>
        <taxon>Pseudomonadota</taxon>
        <taxon>Alphaproteobacteria</taxon>
        <taxon>Rhodospirillales</taxon>
        <taxon>Thalassospiraceae</taxon>
        <taxon>Thalassospira</taxon>
    </lineage>
</organism>
<dbReference type="OrthoDB" id="9785826at2"/>
<dbReference type="InterPro" id="IPR036291">
    <property type="entry name" value="NAD(P)-bd_dom_sf"/>
</dbReference>
<keyword evidence="3" id="KW-0560">Oxidoreductase</keyword>